<reference evidence="2" key="2">
    <citation type="submission" date="2015-08" db="UniProtKB">
        <authorList>
            <consortium name="WormBaseParasite"/>
        </authorList>
    </citation>
    <scope>IDENTIFICATION</scope>
</reference>
<dbReference type="WBParaSite" id="SVE_0895900.1">
    <property type="protein sequence ID" value="SVE_0895900.1"/>
    <property type="gene ID" value="SVE_0895900"/>
</dbReference>
<name>A0A0K0FJ87_STRVS</name>
<proteinExistence type="predicted"/>
<accession>A0A0K0FJ87</accession>
<keyword evidence="1" id="KW-1185">Reference proteome</keyword>
<protein>
    <submittedName>
        <fullName evidence="2">Transposase</fullName>
    </submittedName>
</protein>
<organism evidence="1 2">
    <name type="scientific">Strongyloides venezuelensis</name>
    <name type="common">Threadworm</name>
    <dbReference type="NCBI Taxonomy" id="75913"/>
    <lineage>
        <taxon>Eukaryota</taxon>
        <taxon>Metazoa</taxon>
        <taxon>Ecdysozoa</taxon>
        <taxon>Nematoda</taxon>
        <taxon>Chromadorea</taxon>
        <taxon>Rhabditida</taxon>
        <taxon>Tylenchina</taxon>
        <taxon>Panagrolaimomorpha</taxon>
        <taxon>Strongyloidoidea</taxon>
        <taxon>Strongyloididae</taxon>
        <taxon>Strongyloides</taxon>
    </lineage>
</organism>
<evidence type="ECO:0000313" key="1">
    <source>
        <dbReference type="Proteomes" id="UP000035680"/>
    </source>
</evidence>
<evidence type="ECO:0000313" key="2">
    <source>
        <dbReference type="WBParaSite" id="SVE_0895900.1"/>
    </source>
</evidence>
<sequence>MLPEYGLRKENHKNEANYDEMMKVLRVEGHRTWYNPLGSKKKGKRGRKKTYLCHADDVKMTPFTEGKPDLKRGGVRFHE</sequence>
<dbReference type="AlphaFoldDB" id="A0A0K0FJ87"/>
<dbReference type="Proteomes" id="UP000035680">
    <property type="component" value="Unassembled WGS sequence"/>
</dbReference>
<reference evidence="1" key="1">
    <citation type="submission" date="2014-07" db="EMBL/GenBank/DDBJ databases">
        <authorList>
            <person name="Martin A.A"/>
            <person name="De Silva N."/>
        </authorList>
    </citation>
    <scope>NUCLEOTIDE SEQUENCE</scope>
</reference>